<dbReference type="GeneID" id="84575002"/>
<feature type="transmembrane region" description="Helical" evidence="6">
    <location>
        <begin position="159"/>
        <end position="180"/>
    </location>
</feature>
<keyword evidence="6" id="KW-0812">Transmembrane</keyword>
<evidence type="ECO:0000256" key="3">
    <source>
        <dbReference type="ARBA" id="ARBA00022578"/>
    </source>
</evidence>
<comment type="function">
    <text evidence="1">Required for the transposition of the insertion element.</text>
</comment>
<evidence type="ECO:0000256" key="2">
    <source>
        <dbReference type="ARBA" id="ARBA00010961"/>
    </source>
</evidence>
<accession>E0DIB5</accession>
<name>E0DIB5_9CORY</name>
<feature type="transmembrane region" description="Helical" evidence="6">
    <location>
        <begin position="186"/>
        <end position="202"/>
    </location>
</feature>
<dbReference type="RefSeq" id="WP_005527079.1">
    <property type="nucleotide sequence ID" value="NZ_ACSH02000008.1"/>
</dbReference>
<dbReference type="GO" id="GO:0003677">
    <property type="term" value="F:DNA binding"/>
    <property type="evidence" value="ECO:0007669"/>
    <property type="project" value="UniProtKB-KW"/>
</dbReference>
<dbReference type="AlphaFoldDB" id="E0DIB5"/>
<feature type="transmembrane region" description="Helical" evidence="6">
    <location>
        <begin position="12"/>
        <end position="27"/>
    </location>
</feature>
<dbReference type="GO" id="GO:0004803">
    <property type="term" value="F:transposase activity"/>
    <property type="evidence" value="ECO:0007669"/>
    <property type="project" value="InterPro"/>
</dbReference>
<gene>
    <name evidence="7" type="ORF">HMPREF0299_5426</name>
</gene>
<evidence type="ECO:0000256" key="1">
    <source>
        <dbReference type="ARBA" id="ARBA00002190"/>
    </source>
</evidence>
<sequence>MAQPIEKWLPSVLYFPVMMLIGIFVMWQCQTNMVVLVAITGGIIFVYHAVALVRGRNSIFWPGISWSLGYFLIGVYHFYCRGAAGDATWLFTLATVSMVLSAHHWRYSPRITVRPGIMLSLGLAVVAISRPTGDYATEIAVLSVVVFGTQRRKSRATMLWSGVSLAAGLLGASMYCAYFVPGSPAATVAVISLAALWLSLGCQPAKAAMLLRGTWAACLVLAGLVCYDTIHPWLLIAGVMVAFVNPVRLLDPDAVMERPSEEATKERQLIDQWWNRPVDSCYPVLLIEETTLWVHPLQQFFRQGGVGAGIITGIDTAGTMYTLGVWVSDGLGNQLSWQQIHANLTRRGLRDPIMLCCAASSDSLSCIADLWPHATIEIFDIDHYDMWKHVCDRIMPNVSSSEAEMVRVNDRHNAVIHAMRDVCYSNTNISDKLATYLRRKLYYHEATYQITIGTGWKPLMNQWAETYPHRLTSSVE</sequence>
<evidence type="ECO:0000256" key="6">
    <source>
        <dbReference type="SAM" id="Phobius"/>
    </source>
</evidence>
<feature type="transmembrane region" description="Helical" evidence="6">
    <location>
        <begin position="59"/>
        <end position="80"/>
    </location>
</feature>
<evidence type="ECO:0000256" key="4">
    <source>
        <dbReference type="ARBA" id="ARBA00023125"/>
    </source>
</evidence>
<evidence type="ECO:0000313" key="7">
    <source>
        <dbReference type="EMBL" id="EFM47838.1"/>
    </source>
</evidence>
<dbReference type="GO" id="GO:0006313">
    <property type="term" value="P:DNA transposition"/>
    <property type="evidence" value="ECO:0007669"/>
    <property type="project" value="InterPro"/>
</dbReference>
<keyword evidence="6" id="KW-1133">Transmembrane helix</keyword>
<dbReference type="InterPro" id="IPR001207">
    <property type="entry name" value="Transposase_mutator"/>
</dbReference>
<keyword evidence="4" id="KW-0238">DNA-binding</keyword>
<dbReference type="Pfam" id="PF00872">
    <property type="entry name" value="Transposase_mut"/>
    <property type="match status" value="1"/>
</dbReference>
<dbReference type="STRING" id="553207.HMPREF0299_5426"/>
<dbReference type="Proteomes" id="UP000004218">
    <property type="component" value="Unassembled WGS sequence"/>
</dbReference>
<comment type="similarity">
    <text evidence="2">Belongs to the transposase mutator family.</text>
</comment>
<keyword evidence="6" id="KW-0472">Membrane</keyword>
<feature type="transmembrane region" description="Helical" evidence="6">
    <location>
        <begin position="34"/>
        <end position="53"/>
    </location>
</feature>
<evidence type="ECO:0000256" key="5">
    <source>
        <dbReference type="ARBA" id="ARBA00023172"/>
    </source>
</evidence>
<feature type="transmembrane region" description="Helical" evidence="6">
    <location>
        <begin position="209"/>
        <end position="227"/>
    </location>
</feature>
<dbReference type="EMBL" id="ACSH02000008">
    <property type="protein sequence ID" value="EFM47838.1"/>
    <property type="molecule type" value="Genomic_DNA"/>
</dbReference>
<dbReference type="eggNOG" id="COG3328">
    <property type="taxonomic scope" value="Bacteria"/>
</dbReference>
<organism evidence="7 8">
    <name type="scientific">Corynebacterium matruchotii ATCC 14266</name>
    <dbReference type="NCBI Taxonomy" id="553207"/>
    <lineage>
        <taxon>Bacteria</taxon>
        <taxon>Bacillati</taxon>
        <taxon>Actinomycetota</taxon>
        <taxon>Actinomycetes</taxon>
        <taxon>Mycobacteriales</taxon>
        <taxon>Corynebacteriaceae</taxon>
        <taxon>Corynebacterium</taxon>
    </lineage>
</organism>
<proteinExistence type="inferred from homology"/>
<protein>
    <submittedName>
        <fullName evidence="7">Uncharacterized protein</fullName>
    </submittedName>
</protein>
<evidence type="ECO:0000313" key="8">
    <source>
        <dbReference type="Proteomes" id="UP000004218"/>
    </source>
</evidence>
<keyword evidence="5" id="KW-0233">DNA recombination</keyword>
<comment type="caution">
    <text evidence="7">The sequence shown here is derived from an EMBL/GenBank/DDBJ whole genome shotgun (WGS) entry which is preliminary data.</text>
</comment>
<keyword evidence="3" id="KW-0815">Transposition</keyword>
<keyword evidence="8" id="KW-1185">Reference proteome</keyword>
<reference evidence="7" key="1">
    <citation type="submission" date="2010-08" db="EMBL/GenBank/DDBJ databases">
        <authorList>
            <person name="Harkins D.M."/>
            <person name="Madupu R."/>
            <person name="Durkin A.S."/>
            <person name="Torralba M."/>
            <person name="Methe B."/>
            <person name="Sutton G.G."/>
            <person name="Nelson K.E."/>
        </authorList>
    </citation>
    <scope>NUCLEOTIDE SEQUENCE [LARGE SCALE GENOMIC DNA]</scope>
    <source>
        <strain evidence="7">ATCC 14266</strain>
    </source>
</reference>